<keyword evidence="4 10" id="KW-0067">ATP-binding</keyword>
<organism evidence="13 14">
    <name type="scientific">Seminavis robusta</name>
    <dbReference type="NCBI Taxonomy" id="568900"/>
    <lineage>
        <taxon>Eukaryota</taxon>
        <taxon>Sar</taxon>
        <taxon>Stramenopiles</taxon>
        <taxon>Ochrophyta</taxon>
        <taxon>Bacillariophyta</taxon>
        <taxon>Bacillariophyceae</taxon>
        <taxon>Bacillariophycidae</taxon>
        <taxon>Naviculales</taxon>
        <taxon>Naviculaceae</taxon>
        <taxon>Seminavis</taxon>
    </lineage>
</organism>
<proteinExistence type="inferred from homology"/>
<keyword evidence="1" id="KW-0808">Transferase</keyword>
<evidence type="ECO:0000256" key="2">
    <source>
        <dbReference type="ARBA" id="ARBA00022741"/>
    </source>
</evidence>
<dbReference type="Proteomes" id="UP001153069">
    <property type="component" value="Unassembled WGS sequence"/>
</dbReference>
<dbReference type="Gene3D" id="1.10.510.10">
    <property type="entry name" value="Transferase(Phosphotransferase) domain 1"/>
    <property type="match status" value="1"/>
</dbReference>
<evidence type="ECO:0000259" key="12">
    <source>
        <dbReference type="PROSITE" id="PS50011"/>
    </source>
</evidence>
<evidence type="ECO:0000256" key="7">
    <source>
        <dbReference type="ARBA" id="ARBA00049014"/>
    </source>
</evidence>
<protein>
    <recommendedName>
        <fullName evidence="6">mitogen-activated protein kinase kinase</fullName>
        <ecNumber evidence="6">2.7.12.2</ecNumber>
    </recommendedName>
</protein>
<keyword evidence="14" id="KW-1185">Reference proteome</keyword>
<dbReference type="AlphaFoldDB" id="A0A9N8H5K1"/>
<dbReference type="EC" id="2.7.12.2" evidence="6"/>
<evidence type="ECO:0000256" key="8">
    <source>
        <dbReference type="ARBA" id="ARBA00049299"/>
    </source>
</evidence>
<name>A0A9N8H5K1_9STRA</name>
<comment type="catalytic activity">
    <reaction evidence="8">
        <text>L-threonyl-[protein] + ATP = O-phospho-L-threonyl-[protein] + ADP + H(+)</text>
        <dbReference type="Rhea" id="RHEA:46608"/>
        <dbReference type="Rhea" id="RHEA-COMP:11060"/>
        <dbReference type="Rhea" id="RHEA-COMP:11605"/>
        <dbReference type="ChEBI" id="CHEBI:15378"/>
        <dbReference type="ChEBI" id="CHEBI:30013"/>
        <dbReference type="ChEBI" id="CHEBI:30616"/>
        <dbReference type="ChEBI" id="CHEBI:61977"/>
        <dbReference type="ChEBI" id="CHEBI:456216"/>
        <dbReference type="EC" id="2.7.12.2"/>
    </reaction>
</comment>
<dbReference type="GO" id="GO:0004708">
    <property type="term" value="F:MAP kinase kinase activity"/>
    <property type="evidence" value="ECO:0007669"/>
    <property type="project" value="UniProtKB-EC"/>
</dbReference>
<reference evidence="13" key="1">
    <citation type="submission" date="2020-06" db="EMBL/GenBank/DDBJ databases">
        <authorList>
            <consortium name="Plant Systems Biology data submission"/>
        </authorList>
    </citation>
    <scope>NUCLEOTIDE SEQUENCE</scope>
    <source>
        <strain evidence="13">D6</strain>
    </source>
</reference>
<sequence length="501" mass="56669">MPETTATATATSTTPPPETDPRVEAFLKQHFSVPWERKGQQQQQQRTTKNVPQVELARQRRFELISTRRRTRVQVNRAEAYWRSCHAHYRAVKQEIIVQKSGSTNVWESAAIQALLQQKIQSATTKDQSRCFFQPSDFRLIKKLGLGGYASVYKARHVPTGHIVALKQIDVESSEIEIKEHPLLPPNCGVVPCYGSFLAAANKENPIDETTDLKHWMILKLCKNGTLKDKMIKEGPISQKEAAHILKRVSKITTYLYHVHGIVHNDIKADNVLLDDGHSILLCDLGVAKRGQWHCATKMGGTYSHMAPEKLVARKLATGMYQNDEMIDVYAMGVMLFQMLFLENPFHNEPLVSCKTSPDNDPQEVQELARNCFAAAATTADLLQIPENFRRAEDCSYGDAMDLLQTLLAWDPQQRMPLDCIKKHPFIKRHGRWSDRAVLQLWTGLGFRNSSSSKPRSVVTVRHACPFTTPTDTTTVNHNSSRKKLELDDESVEQFVVVADC</sequence>
<dbReference type="InterPro" id="IPR000719">
    <property type="entry name" value="Prot_kinase_dom"/>
</dbReference>
<dbReference type="PANTHER" id="PTHR48013:SF9">
    <property type="entry name" value="DUAL SPECIFICITY MITOGEN-ACTIVATED PROTEIN KINASE KINASE 5"/>
    <property type="match status" value="1"/>
</dbReference>
<evidence type="ECO:0000313" key="14">
    <source>
        <dbReference type="Proteomes" id="UP001153069"/>
    </source>
</evidence>
<feature type="compositionally biased region" description="Low complexity" evidence="11">
    <location>
        <begin position="1"/>
        <end position="13"/>
    </location>
</feature>
<dbReference type="PROSITE" id="PS00107">
    <property type="entry name" value="PROTEIN_KINASE_ATP"/>
    <property type="match status" value="1"/>
</dbReference>
<dbReference type="Pfam" id="PF00069">
    <property type="entry name" value="Pkinase"/>
    <property type="match status" value="1"/>
</dbReference>
<evidence type="ECO:0000256" key="5">
    <source>
        <dbReference type="ARBA" id="ARBA00038035"/>
    </source>
</evidence>
<keyword evidence="3 13" id="KW-0418">Kinase</keyword>
<dbReference type="EMBL" id="CAICTM010000144">
    <property type="protein sequence ID" value="CAB9502748.1"/>
    <property type="molecule type" value="Genomic_DNA"/>
</dbReference>
<gene>
    <name evidence="13" type="ORF">SEMRO_145_G067210.1</name>
</gene>
<feature type="domain" description="Protein kinase" evidence="12">
    <location>
        <begin position="138"/>
        <end position="427"/>
    </location>
</feature>
<evidence type="ECO:0000256" key="3">
    <source>
        <dbReference type="ARBA" id="ARBA00022777"/>
    </source>
</evidence>
<feature type="binding site" evidence="10">
    <location>
        <position position="167"/>
    </location>
    <ligand>
        <name>ATP</name>
        <dbReference type="ChEBI" id="CHEBI:30616"/>
    </ligand>
</feature>
<comment type="similarity">
    <text evidence="5">Belongs to the protein kinase superfamily. STE Ser/Thr protein kinase family. MAP kinase kinase subfamily.</text>
</comment>
<dbReference type="InterPro" id="IPR011009">
    <property type="entry name" value="Kinase-like_dom_sf"/>
</dbReference>
<evidence type="ECO:0000256" key="1">
    <source>
        <dbReference type="ARBA" id="ARBA00022679"/>
    </source>
</evidence>
<dbReference type="PROSITE" id="PS50011">
    <property type="entry name" value="PROTEIN_KINASE_DOM"/>
    <property type="match status" value="1"/>
</dbReference>
<dbReference type="InterPro" id="IPR008271">
    <property type="entry name" value="Ser/Thr_kinase_AS"/>
</dbReference>
<evidence type="ECO:0000256" key="11">
    <source>
        <dbReference type="SAM" id="MobiDB-lite"/>
    </source>
</evidence>
<dbReference type="Gene3D" id="3.30.200.20">
    <property type="entry name" value="Phosphorylase Kinase, domain 1"/>
    <property type="match status" value="1"/>
</dbReference>
<dbReference type="OrthoDB" id="248923at2759"/>
<keyword evidence="2 10" id="KW-0547">Nucleotide-binding</keyword>
<evidence type="ECO:0000256" key="10">
    <source>
        <dbReference type="PROSITE-ProRule" id="PRU10141"/>
    </source>
</evidence>
<dbReference type="SUPFAM" id="SSF56112">
    <property type="entry name" value="Protein kinase-like (PK-like)"/>
    <property type="match status" value="1"/>
</dbReference>
<evidence type="ECO:0000256" key="4">
    <source>
        <dbReference type="ARBA" id="ARBA00022840"/>
    </source>
</evidence>
<dbReference type="InterPro" id="IPR017441">
    <property type="entry name" value="Protein_kinase_ATP_BS"/>
</dbReference>
<dbReference type="SMART" id="SM00220">
    <property type="entry name" value="S_TKc"/>
    <property type="match status" value="1"/>
</dbReference>
<dbReference type="PANTHER" id="PTHR48013">
    <property type="entry name" value="DUAL SPECIFICITY MITOGEN-ACTIVATED PROTEIN KINASE KINASE 5-RELATED"/>
    <property type="match status" value="1"/>
</dbReference>
<evidence type="ECO:0000256" key="6">
    <source>
        <dbReference type="ARBA" id="ARBA00038999"/>
    </source>
</evidence>
<comment type="catalytic activity">
    <reaction evidence="7">
        <text>L-seryl-[protein] + ATP = O-phospho-L-seryl-[protein] + ADP + H(+)</text>
        <dbReference type="Rhea" id="RHEA:17989"/>
        <dbReference type="Rhea" id="RHEA-COMP:9863"/>
        <dbReference type="Rhea" id="RHEA-COMP:11604"/>
        <dbReference type="ChEBI" id="CHEBI:15378"/>
        <dbReference type="ChEBI" id="CHEBI:29999"/>
        <dbReference type="ChEBI" id="CHEBI:30616"/>
        <dbReference type="ChEBI" id="CHEBI:83421"/>
        <dbReference type="ChEBI" id="CHEBI:456216"/>
        <dbReference type="EC" id="2.7.12.2"/>
    </reaction>
</comment>
<dbReference type="PROSITE" id="PS00108">
    <property type="entry name" value="PROTEIN_KINASE_ST"/>
    <property type="match status" value="1"/>
</dbReference>
<comment type="catalytic activity">
    <reaction evidence="9">
        <text>L-tyrosyl-[protein] + ATP = O-phospho-L-tyrosyl-[protein] + ADP + H(+)</text>
        <dbReference type="Rhea" id="RHEA:10596"/>
        <dbReference type="Rhea" id="RHEA-COMP:10136"/>
        <dbReference type="Rhea" id="RHEA-COMP:20101"/>
        <dbReference type="ChEBI" id="CHEBI:15378"/>
        <dbReference type="ChEBI" id="CHEBI:30616"/>
        <dbReference type="ChEBI" id="CHEBI:46858"/>
        <dbReference type="ChEBI" id="CHEBI:61978"/>
        <dbReference type="ChEBI" id="CHEBI:456216"/>
        <dbReference type="EC" id="2.7.12.2"/>
    </reaction>
</comment>
<dbReference type="GO" id="GO:0005524">
    <property type="term" value="F:ATP binding"/>
    <property type="evidence" value="ECO:0007669"/>
    <property type="project" value="UniProtKB-UniRule"/>
</dbReference>
<accession>A0A9N8H5K1</accession>
<evidence type="ECO:0000313" key="13">
    <source>
        <dbReference type="EMBL" id="CAB9502748.1"/>
    </source>
</evidence>
<evidence type="ECO:0000256" key="9">
    <source>
        <dbReference type="ARBA" id="ARBA00051693"/>
    </source>
</evidence>
<feature type="region of interest" description="Disordered" evidence="11">
    <location>
        <begin position="1"/>
        <end position="21"/>
    </location>
</feature>
<comment type="caution">
    <text evidence="13">The sequence shown here is derived from an EMBL/GenBank/DDBJ whole genome shotgun (WGS) entry which is preliminary data.</text>
</comment>